<dbReference type="PIRSF" id="PIRSF001439">
    <property type="entry name" value="CryM"/>
    <property type="match status" value="1"/>
</dbReference>
<protein>
    <recommendedName>
        <fullName evidence="3">Ornithine cyclodeaminase</fullName>
    </recommendedName>
</protein>
<gene>
    <name evidence="2" type="ORF">METZ01_LOCUS9359</name>
</gene>
<dbReference type="Gene3D" id="3.40.50.720">
    <property type="entry name" value="NAD(P)-binding Rossmann-like Domain"/>
    <property type="match status" value="1"/>
</dbReference>
<dbReference type="GO" id="GO:0016491">
    <property type="term" value="F:oxidoreductase activity"/>
    <property type="evidence" value="ECO:0007669"/>
    <property type="project" value="UniProtKB-ARBA"/>
</dbReference>
<dbReference type="EMBL" id="UINC01000505">
    <property type="protein sequence ID" value="SUZ56505.1"/>
    <property type="molecule type" value="Genomic_DNA"/>
</dbReference>
<dbReference type="Pfam" id="PF02423">
    <property type="entry name" value="OCD_Mu_crystall"/>
    <property type="match status" value="1"/>
</dbReference>
<feature type="non-terminal residue" evidence="2">
    <location>
        <position position="304"/>
    </location>
</feature>
<organism evidence="2">
    <name type="scientific">marine metagenome</name>
    <dbReference type="NCBI Taxonomy" id="408172"/>
    <lineage>
        <taxon>unclassified sequences</taxon>
        <taxon>metagenomes</taxon>
        <taxon>ecological metagenomes</taxon>
    </lineage>
</organism>
<dbReference type="GO" id="GO:0019752">
    <property type="term" value="P:carboxylic acid metabolic process"/>
    <property type="evidence" value="ECO:0007669"/>
    <property type="project" value="UniProtKB-ARBA"/>
</dbReference>
<proteinExistence type="inferred from homology"/>
<reference evidence="2" key="1">
    <citation type="submission" date="2018-05" db="EMBL/GenBank/DDBJ databases">
        <authorList>
            <person name="Lanie J.A."/>
            <person name="Ng W.-L."/>
            <person name="Kazmierczak K.M."/>
            <person name="Andrzejewski T.M."/>
            <person name="Davidsen T.M."/>
            <person name="Wayne K.J."/>
            <person name="Tettelin H."/>
            <person name="Glass J.I."/>
            <person name="Rusch D."/>
            <person name="Podicherti R."/>
            <person name="Tsui H.-C.T."/>
            <person name="Winkler M.E."/>
        </authorList>
    </citation>
    <scope>NUCLEOTIDE SEQUENCE</scope>
</reference>
<dbReference type="FunFam" id="3.40.50.720:FF:000311">
    <property type="entry name" value="Ornithine cyclodeaminase"/>
    <property type="match status" value="1"/>
</dbReference>
<dbReference type="AlphaFoldDB" id="A0A381NPJ0"/>
<dbReference type="InterPro" id="IPR003462">
    <property type="entry name" value="ODC_Mu_crystall"/>
</dbReference>
<dbReference type="InterPro" id="IPR036291">
    <property type="entry name" value="NAD(P)-bd_dom_sf"/>
</dbReference>
<sequence length="304" mass="32148">MTLILNETEVRRLLPMVDLVSAMERVLKQFSTGQGIVQPLRSVLSVGAEQAYYGVMPASLTDPPALGVKLVTNYSSNQTRNLPSHLATIVLLDPETGALTAILDGRYITEARTAAVSAVAARHLARSNGEPSKLAIIGSGAQARSHLTAFTETLSIGKVHIWSPSTAHREQFASEMTLQTKQTVQAVADAEAAVREADLVVLATSSTEPVIQDSWVAAGAHVTSVGAPEPHLREMDPALVTRSRLIVDSRAGAFAESGDIVLGLAEGKFDESHVAGEIGEVIAGHLPGRTSETQITIFKSLGMA</sequence>
<comment type="similarity">
    <text evidence="1">Belongs to the ornithine cyclodeaminase/mu-crystallin family.</text>
</comment>
<accession>A0A381NPJ0</accession>
<name>A0A381NPJ0_9ZZZZ</name>
<dbReference type="PANTHER" id="PTHR13812">
    <property type="entry name" value="KETIMINE REDUCTASE MU-CRYSTALLIN"/>
    <property type="match status" value="1"/>
</dbReference>
<dbReference type="GO" id="GO:0005737">
    <property type="term" value="C:cytoplasm"/>
    <property type="evidence" value="ECO:0007669"/>
    <property type="project" value="TreeGrafter"/>
</dbReference>
<dbReference type="PANTHER" id="PTHR13812:SF19">
    <property type="entry name" value="KETIMINE REDUCTASE MU-CRYSTALLIN"/>
    <property type="match status" value="1"/>
</dbReference>
<dbReference type="Gene3D" id="3.30.1780.10">
    <property type="entry name" value="ornithine cyclodeaminase, domain 1"/>
    <property type="match status" value="1"/>
</dbReference>
<evidence type="ECO:0008006" key="3">
    <source>
        <dbReference type="Google" id="ProtNLM"/>
    </source>
</evidence>
<dbReference type="SUPFAM" id="SSF51735">
    <property type="entry name" value="NAD(P)-binding Rossmann-fold domains"/>
    <property type="match status" value="1"/>
</dbReference>
<evidence type="ECO:0000256" key="1">
    <source>
        <dbReference type="ARBA" id="ARBA00008903"/>
    </source>
</evidence>
<dbReference type="GO" id="GO:0042562">
    <property type="term" value="F:hormone binding"/>
    <property type="evidence" value="ECO:0007669"/>
    <property type="project" value="TreeGrafter"/>
</dbReference>
<evidence type="ECO:0000313" key="2">
    <source>
        <dbReference type="EMBL" id="SUZ56505.1"/>
    </source>
</evidence>
<dbReference type="InterPro" id="IPR023401">
    <property type="entry name" value="ODC_N"/>
</dbReference>